<protein>
    <recommendedName>
        <fullName evidence="3">DUF5009 domain-containing protein</fullName>
    </recommendedName>
</protein>
<keyword evidence="2" id="KW-0472">Membrane</keyword>
<evidence type="ECO:0000313" key="5">
    <source>
        <dbReference type="Proteomes" id="UP000317909"/>
    </source>
</evidence>
<feature type="region of interest" description="Disordered" evidence="1">
    <location>
        <begin position="1"/>
        <end position="20"/>
    </location>
</feature>
<feature type="transmembrane region" description="Helical" evidence="2">
    <location>
        <begin position="250"/>
        <end position="270"/>
    </location>
</feature>
<dbReference type="PANTHER" id="PTHR31061">
    <property type="entry name" value="LD22376P"/>
    <property type="match status" value="1"/>
</dbReference>
<dbReference type="Pfam" id="PF16401">
    <property type="entry name" value="DUF5009"/>
    <property type="match status" value="1"/>
</dbReference>
<feature type="transmembrane region" description="Helical" evidence="2">
    <location>
        <begin position="353"/>
        <end position="374"/>
    </location>
</feature>
<dbReference type="InterPro" id="IPR032176">
    <property type="entry name" value="DUF5009"/>
</dbReference>
<feature type="transmembrane region" description="Helical" evidence="2">
    <location>
        <begin position="113"/>
        <end position="130"/>
    </location>
</feature>
<feature type="transmembrane region" description="Helical" evidence="2">
    <location>
        <begin position="285"/>
        <end position="304"/>
    </location>
</feature>
<feature type="domain" description="DUF5009" evidence="3">
    <location>
        <begin position="26"/>
        <end position="125"/>
    </location>
</feature>
<organism evidence="4 5">
    <name type="scientific">Lacipirellula limnantheis</name>
    <dbReference type="NCBI Taxonomy" id="2528024"/>
    <lineage>
        <taxon>Bacteria</taxon>
        <taxon>Pseudomonadati</taxon>
        <taxon>Planctomycetota</taxon>
        <taxon>Planctomycetia</taxon>
        <taxon>Pirellulales</taxon>
        <taxon>Lacipirellulaceae</taxon>
        <taxon>Lacipirellula</taxon>
    </lineage>
</organism>
<evidence type="ECO:0000256" key="1">
    <source>
        <dbReference type="SAM" id="MobiDB-lite"/>
    </source>
</evidence>
<dbReference type="Proteomes" id="UP000317909">
    <property type="component" value="Chromosome"/>
</dbReference>
<evidence type="ECO:0000259" key="3">
    <source>
        <dbReference type="Pfam" id="PF16401"/>
    </source>
</evidence>
<keyword evidence="2" id="KW-1133">Transmembrane helix</keyword>
<feature type="transmembrane region" description="Helical" evidence="2">
    <location>
        <begin position="142"/>
        <end position="160"/>
    </location>
</feature>
<evidence type="ECO:0000256" key="2">
    <source>
        <dbReference type="SAM" id="Phobius"/>
    </source>
</evidence>
<keyword evidence="5" id="KW-1185">Reference proteome</keyword>
<keyword evidence="2" id="KW-0812">Transmembrane</keyword>
<evidence type="ECO:0000313" key="4">
    <source>
        <dbReference type="EMBL" id="QDT75614.1"/>
    </source>
</evidence>
<accession>A0A517U4Q4</accession>
<dbReference type="EMBL" id="CP036339">
    <property type="protein sequence ID" value="QDT75614.1"/>
    <property type="molecule type" value="Genomic_DNA"/>
</dbReference>
<dbReference type="AlphaFoldDB" id="A0A517U4Q4"/>
<dbReference type="KEGG" id="llh:I41_48260"/>
<feature type="transmembrane region" description="Helical" evidence="2">
    <location>
        <begin position="73"/>
        <end position="93"/>
    </location>
</feature>
<gene>
    <name evidence="4" type="ORF">I41_48260</name>
</gene>
<sequence length="382" mass="42381">MNGPMPDASPASTAPDATPPASRRLISLDALRGFDMFWIIGGEGIAHAAAELTGWSVLVWLAGQMHHPEWHGFAFYDLIFPLFLFMAGVAMPFSFEKRLADGGTKQELVRHSIIRGLVLVLFGMIYNGLLEFNWPETRLASVLGRIGLAYMFAALIALHFGVRARAVWIAGILIGYWAALRFIPVPGFGAGDLSPGHTLTDWVDRQLVPGRLYQGDRDPEGLFGTIPAIATALAGNLTGTLLKSSRFSGYAKAVLMIAVGLVCLAAAWVWNFDFPINKNLWSSSFVLHCAGWSLIFLAIFYLVIDVWQFRKWAFFFIVIGSNSILIYMAQAFVDFEYTTEFFFGGALKHAGAYQALLGAIAFVFVEWLLLYLLYKKRIFLKV</sequence>
<proteinExistence type="predicted"/>
<feature type="transmembrane region" description="Helical" evidence="2">
    <location>
        <begin position="166"/>
        <end position="183"/>
    </location>
</feature>
<reference evidence="4 5" key="1">
    <citation type="submission" date="2019-02" db="EMBL/GenBank/DDBJ databases">
        <title>Deep-cultivation of Planctomycetes and their phenomic and genomic characterization uncovers novel biology.</title>
        <authorList>
            <person name="Wiegand S."/>
            <person name="Jogler M."/>
            <person name="Boedeker C."/>
            <person name="Pinto D."/>
            <person name="Vollmers J."/>
            <person name="Rivas-Marin E."/>
            <person name="Kohn T."/>
            <person name="Peeters S.H."/>
            <person name="Heuer A."/>
            <person name="Rast P."/>
            <person name="Oberbeckmann S."/>
            <person name="Bunk B."/>
            <person name="Jeske O."/>
            <person name="Meyerdierks A."/>
            <person name="Storesund J.E."/>
            <person name="Kallscheuer N."/>
            <person name="Luecker S."/>
            <person name="Lage O.M."/>
            <person name="Pohl T."/>
            <person name="Merkel B.J."/>
            <person name="Hornburger P."/>
            <person name="Mueller R.-W."/>
            <person name="Bruemmer F."/>
            <person name="Labrenz M."/>
            <person name="Spormann A.M."/>
            <person name="Op den Camp H."/>
            <person name="Overmann J."/>
            <person name="Amann R."/>
            <person name="Jetten M.S.M."/>
            <person name="Mascher T."/>
            <person name="Medema M.H."/>
            <person name="Devos D.P."/>
            <person name="Kaster A.-K."/>
            <person name="Ovreas L."/>
            <person name="Rohde M."/>
            <person name="Galperin M.Y."/>
            <person name="Jogler C."/>
        </authorList>
    </citation>
    <scope>NUCLEOTIDE SEQUENCE [LARGE SCALE GENOMIC DNA]</scope>
    <source>
        <strain evidence="4 5">I41</strain>
    </source>
</reference>
<name>A0A517U4Q4_9BACT</name>
<feature type="transmembrane region" description="Helical" evidence="2">
    <location>
        <begin position="313"/>
        <end position="333"/>
    </location>
</feature>
<dbReference type="PANTHER" id="PTHR31061:SF24">
    <property type="entry name" value="LD22376P"/>
    <property type="match status" value="1"/>
</dbReference>